<dbReference type="EMBL" id="VLTN01000002">
    <property type="protein sequence ID" value="KAA0157050.1"/>
    <property type="molecule type" value="Genomic_DNA"/>
</dbReference>
<sequence length="187" mass="20264">MAAARARRQSDSVLQRALVGDGLWHGISGELIVEVAEALELGTDYGTAARVALVVVKMQARVRAKRGRRAYGEILQKHYIAVEAAEAEEERRRLEDSMAFLERVQTEKDLMDASLLQGALRHSSSLTATSKPYFEKRSLGAGRPKSFREAMSPSRSPGSMAPPRAAAAAAELDLTGLATPVEEDGDE</sequence>
<dbReference type="EMBL" id="VLTL01000012">
    <property type="protein sequence ID" value="KAA0170586.1"/>
    <property type="molecule type" value="Genomic_DNA"/>
</dbReference>
<evidence type="ECO:0000313" key="6">
    <source>
        <dbReference type="Proteomes" id="UP000322899"/>
    </source>
</evidence>
<dbReference type="Proteomes" id="UP000323011">
    <property type="component" value="Unassembled WGS sequence"/>
</dbReference>
<accession>A0A5A8EL64</accession>
<protein>
    <submittedName>
        <fullName evidence="5">Uncharacterized protein</fullName>
    </submittedName>
</protein>
<feature type="compositionally biased region" description="Low complexity" evidence="1">
    <location>
        <begin position="150"/>
        <end position="170"/>
    </location>
</feature>
<proteinExistence type="predicted"/>
<dbReference type="Proteomes" id="UP000322899">
    <property type="component" value="Unassembled WGS sequence"/>
</dbReference>
<feature type="region of interest" description="Disordered" evidence="1">
    <location>
        <begin position="137"/>
        <end position="187"/>
    </location>
</feature>
<organism evidence="5 6">
    <name type="scientific">Cafeteria roenbergensis</name>
    <name type="common">Marine flagellate</name>
    <dbReference type="NCBI Taxonomy" id="33653"/>
    <lineage>
        <taxon>Eukaryota</taxon>
        <taxon>Sar</taxon>
        <taxon>Stramenopiles</taxon>
        <taxon>Bigyra</taxon>
        <taxon>Opalozoa</taxon>
        <taxon>Bicosoecida</taxon>
        <taxon>Cafeteriaceae</taxon>
        <taxon>Cafeteria</taxon>
    </lineage>
</organism>
<reference evidence="6 7" key="1">
    <citation type="submission" date="2019-07" db="EMBL/GenBank/DDBJ databases">
        <title>Genomes of Cafeteria roenbergensis.</title>
        <authorList>
            <person name="Fischer M.G."/>
            <person name="Hackl T."/>
            <person name="Roman M."/>
        </authorList>
    </citation>
    <scope>NUCLEOTIDE SEQUENCE [LARGE SCALE GENOMIC DNA]</scope>
    <source>
        <strain evidence="2 7">BVI</strain>
        <strain evidence="3 9">Cflag</strain>
        <strain evidence="5 6">E4-10P</strain>
        <strain evidence="4 8">RCC970-E3</strain>
    </source>
</reference>
<gene>
    <name evidence="5" type="ORF">FNF27_01971</name>
    <name evidence="4" type="ORF">FNF28_01348</name>
    <name evidence="2" type="ORF">FNF29_00402</name>
    <name evidence="3" type="ORF">FNF31_00048</name>
</gene>
<evidence type="ECO:0000256" key="1">
    <source>
        <dbReference type="SAM" id="MobiDB-lite"/>
    </source>
</evidence>
<evidence type="ECO:0000313" key="3">
    <source>
        <dbReference type="EMBL" id="KAA0168887.1"/>
    </source>
</evidence>
<evidence type="ECO:0000313" key="5">
    <source>
        <dbReference type="EMBL" id="KAA0176690.1"/>
    </source>
</evidence>
<dbReference type="EMBL" id="VLTO01000007">
    <property type="protein sequence ID" value="KAA0176690.1"/>
    <property type="molecule type" value="Genomic_DNA"/>
</dbReference>
<keyword evidence="7" id="KW-1185">Reference proteome</keyword>
<comment type="caution">
    <text evidence="5">The sequence shown here is derived from an EMBL/GenBank/DDBJ whole genome shotgun (WGS) entry which is preliminary data.</text>
</comment>
<dbReference type="AlphaFoldDB" id="A0A5A8EL64"/>
<dbReference type="Proteomes" id="UP000325113">
    <property type="component" value="Unassembled WGS sequence"/>
</dbReference>
<dbReference type="Proteomes" id="UP000324907">
    <property type="component" value="Unassembled WGS sequence"/>
</dbReference>
<name>A0A5A8EL64_CAFRO</name>
<dbReference type="EMBL" id="VLTM01000001">
    <property type="protein sequence ID" value="KAA0168887.1"/>
    <property type="molecule type" value="Genomic_DNA"/>
</dbReference>
<evidence type="ECO:0000313" key="9">
    <source>
        <dbReference type="Proteomes" id="UP000325113"/>
    </source>
</evidence>
<evidence type="ECO:0000313" key="8">
    <source>
        <dbReference type="Proteomes" id="UP000324907"/>
    </source>
</evidence>
<evidence type="ECO:0000313" key="7">
    <source>
        <dbReference type="Proteomes" id="UP000323011"/>
    </source>
</evidence>
<evidence type="ECO:0000313" key="2">
    <source>
        <dbReference type="EMBL" id="KAA0157050.1"/>
    </source>
</evidence>
<evidence type="ECO:0000313" key="4">
    <source>
        <dbReference type="EMBL" id="KAA0170586.1"/>
    </source>
</evidence>